<dbReference type="CDD" id="cd16914">
    <property type="entry name" value="EcfT"/>
    <property type="match status" value="1"/>
</dbReference>
<name>A0AAU8A6H8_9FIRM</name>
<dbReference type="AlphaFoldDB" id="A0AAU8A6H8"/>
<dbReference type="EMBL" id="CP117826">
    <property type="protein sequence ID" value="XCC61467.1"/>
    <property type="molecule type" value="Genomic_DNA"/>
</dbReference>
<feature type="transmembrane region" description="Helical" evidence="5">
    <location>
        <begin position="131"/>
        <end position="150"/>
    </location>
</feature>
<feature type="transmembrane region" description="Helical" evidence="5">
    <location>
        <begin position="270"/>
        <end position="294"/>
    </location>
</feature>
<feature type="transmembrane region" description="Helical" evidence="5">
    <location>
        <begin position="18"/>
        <end position="51"/>
    </location>
</feature>
<evidence type="ECO:0000256" key="2">
    <source>
        <dbReference type="ARBA" id="ARBA00022692"/>
    </source>
</evidence>
<evidence type="ECO:0000256" key="1">
    <source>
        <dbReference type="ARBA" id="ARBA00004141"/>
    </source>
</evidence>
<feature type="transmembrane region" description="Helical" evidence="5">
    <location>
        <begin position="229"/>
        <end position="250"/>
    </location>
</feature>
<keyword evidence="3 5" id="KW-1133">Transmembrane helix</keyword>
<keyword evidence="4 5" id="KW-0472">Membrane</keyword>
<comment type="subcellular location">
    <subcellularLocation>
        <location evidence="1">Membrane</location>
        <topology evidence="1">Multi-pass membrane protein</topology>
    </subcellularLocation>
</comment>
<evidence type="ECO:0000256" key="3">
    <source>
        <dbReference type="ARBA" id="ARBA00022989"/>
    </source>
</evidence>
<evidence type="ECO:0000256" key="4">
    <source>
        <dbReference type="ARBA" id="ARBA00023136"/>
    </source>
</evidence>
<evidence type="ECO:0000313" key="6">
    <source>
        <dbReference type="EMBL" id="XCC61467.1"/>
    </source>
</evidence>
<protein>
    <submittedName>
        <fullName evidence="6">Energy-coupling factor transporter transmembrane component T</fullName>
    </submittedName>
</protein>
<feature type="transmembrane region" description="Helical" evidence="5">
    <location>
        <begin position="58"/>
        <end position="78"/>
    </location>
</feature>
<proteinExistence type="predicted"/>
<dbReference type="GO" id="GO:0005886">
    <property type="term" value="C:plasma membrane"/>
    <property type="evidence" value="ECO:0007669"/>
    <property type="project" value="UniProtKB-ARBA"/>
</dbReference>
<sequence length="298" mass="32620">MEKEMEQGFGGYHPAVNFIFFAGAVLFGMFFVHPAFLLLSVGLSCTSYFLFKGRRGVRLLLGMLVLFAAVSLLNPVFNPYGETVLFTWLWGRPFTLEALLYGLATGGMFLTVILWFACYNEIMTSDKFTYLFGKFVPALSLVLCMVLRFVPHFREKAQTIGGARRCIGKSAENGTKRERLESGMAVLSVLTSWSLEGAAVTADSMKSRGYGSGPRTNFSIYRLSRRDGVVLTLLAVCAAGLAACMLRGGTEAVFLPGIFWAQGPATALGSVFYGIFLAVPAAIQIGEGITWRILRSRI</sequence>
<feature type="transmembrane region" description="Helical" evidence="5">
    <location>
        <begin position="98"/>
        <end position="119"/>
    </location>
</feature>
<dbReference type="RefSeq" id="WP_353422931.1">
    <property type="nucleotide sequence ID" value="NZ_CP117826.1"/>
</dbReference>
<accession>A0AAU8A6H8</accession>
<evidence type="ECO:0000256" key="5">
    <source>
        <dbReference type="SAM" id="Phobius"/>
    </source>
</evidence>
<organism evidence="6">
    <name type="scientific">Christensenella massiliensis</name>
    <dbReference type="NCBI Taxonomy" id="1805714"/>
    <lineage>
        <taxon>Bacteria</taxon>
        <taxon>Bacillati</taxon>
        <taxon>Bacillota</taxon>
        <taxon>Clostridia</taxon>
        <taxon>Christensenellales</taxon>
        <taxon>Christensenellaceae</taxon>
        <taxon>Christensenella</taxon>
    </lineage>
</organism>
<reference evidence="6" key="1">
    <citation type="submission" date="2023-02" db="EMBL/GenBank/DDBJ databases">
        <title>Gut commensal Christensenella minuta modulates host metabolism via a new class of secondary bile acids.</title>
        <authorList>
            <person name="Liu C."/>
        </authorList>
    </citation>
    <scope>NUCLEOTIDE SEQUENCE</scope>
    <source>
        <strain evidence="6">CA70</strain>
    </source>
</reference>
<gene>
    <name evidence="6" type="ORF">PUP29_07975</name>
</gene>
<keyword evidence="2 5" id="KW-0812">Transmembrane</keyword>
<dbReference type="InterPro" id="IPR003339">
    <property type="entry name" value="ABC/ECF_trnsptr_transmembrane"/>
</dbReference>